<dbReference type="InterPro" id="IPR002509">
    <property type="entry name" value="NODB_dom"/>
</dbReference>
<evidence type="ECO:0000256" key="4">
    <source>
        <dbReference type="SAM" id="SignalP"/>
    </source>
</evidence>
<dbReference type="InterPro" id="IPR050248">
    <property type="entry name" value="Polysacc_deacetylase_ArnD"/>
</dbReference>
<name>A0A811G227_CORDP</name>
<gene>
    <name evidence="6" type="ORF">CIP107547_00325</name>
</gene>
<dbReference type="GO" id="GO:0046872">
    <property type="term" value="F:metal ion binding"/>
    <property type="evidence" value="ECO:0007669"/>
    <property type="project" value="UniProtKB-KW"/>
</dbReference>
<evidence type="ECO:0000259" key="5">
    <source>
        <dbReference type="PROSITE" id="PS51677"/>
    </source>
</evidence>
<dbReference type="GO" id="GO:0005975">
    <property type="term" value="P:carbohydrate metabolic process"/>
    <property type="evidence" value="ECO:0007669"/>
    <property type="project" value="InterPro"/>
</dbReference>
<feature type="compositionally biased region" description="Low complexity" evidence="3">
    <location>
        <begin position="42"/>
        <end position="59"/>
    </location>
</feature>
<dbReference type="PANTHER" id="PTHR10587">
    <property type="entry name" value="GLYCOSYL TRANSFERASE-RELATED"/>
    <property type="match status" value="1"/>
</dbReference>
<keyword evidence="2" id="KW-0378">Hydrolase</keyword>
<evidence type="ECO:0000256" key="1">
    <source>
        <dbReference type="ARBA" id="ARBA00022723"/>
    </source>
</evidence>
<organism evidence="6 7">
    <name type="scientific">Corynebacterium diphtheriae</name>
    <dbReference type="NCBI Taxonomy" id="1717"/>
    <lineage>
        <taxon>Bacteria</taxon>
        <taxon>Bacillati</taxon>
        <taxon>Actinomycetota</taxon>
        <taxon>Actinomycetes</taxon>
        <taxon>Mycobacteriales</taxon>
        <taxon>Corynebacteriaceae</taxon>
        <taxon>Corynebacterium</taxon>
    </lineage>
</organism>
<keyword evidence="4" id="KW-0732">Signal</keyword>
<dbReference type="PROSITE" id="PS51677">
    <property type="entry name" value="NODB"/>
    <property type="match status" value="1"/>
</dbReference>
<evidence type="ECO:0000256" key="2">
    <source>
        <dbReference type="ARBA" id="ARBA00022801"/>
    </source>
</evidence>
<dbReference type="GO" id="GO:0016020">
    <property type="term" value="C:membrane"/>
    <property type="evidence" value="ECO:0007669"/>
    <property type="project" value="TreeGrafter"/>
</dbReference>
<dbReference type="Proteomes" id="UP000480222">
    <property type="component" value="Unassembled WGS sequence"/>
</dbReference>
<dbReference type="AlphaFoldDB" id="A0A811G227"/>
<evidence type="ECO:0000313" key="6">
    <source>
        <dbReference type="EMBL" id="CAB0582485.1"/>
    </source>
</evidence>
<dbReference type="PANTHER" id="PTHR10587:SF133">
    <property type="entry name" value="CHITIN DEACETYLASE 1-RELATED"/>
    <property type="match status" value="1"/>
</dbReference>
<sequence length="468" mass="50542">MNSVHFRRHTSRTRRISIFLAVCLLTTGCTTGCTISTPNTPVSESDSSTSSSQSSQDVELTVDAASGMVSTNSPQLPIHVQWPVLEGHEKLSEEIAVWAEGEAREFMSVYGPREVNPSELNGSGEQVRDGDVVAMRLTLEEFGGANAASMSRMFFSSGDRVWQGPDVIAQDRRVDAARAVLDQLGDRVASGVSADEVAGIPNLFGDVLVEGDVVHVRLPQASVLASSEGIVEVDIPSAGLLSEDGRRLLPPAPVPPPMPQLPQVQSRGAEPVDCSVLKCVALTFDDGPGPYTSQILDTLDSRGVKATFFEIATAIPRFPEVVRRQVASGMEVGSHTVTHRQLPLLSLAEQQQEADGASDRLVEAGAPRPVMMRPPYGAWNQDTRRLGYSLILWNVDSEDWKNRDAQVTTNNIMAQVRPGSIVLMHDIHPSTAAALPGIIDRLQEEGYTLVTVSQLLGQLTPGEVYYGR</sequence>
<feature type="chain" id="PRO_5039663920" evidence="4">
    <location>
        <begin position="32"/>
        <end position="468"/>
    </location>
</feature>
<dbReference type="InterPro" id="IPR011330">
    <property type="entry name" value="Glyco_hydro/deAcase_b/a-brl"/>
</dbReference>
<reference evidence="6 7" key="1">
    <citation type="submission" date="2020-02" db="EMBL/GenBank/DDBJ databases">
        <authorList>
            <person name="Brisse S."/>
        </authorList>
    </citation>
    <scope>NUCLEOTIDE SEQUENCE [LARGE SCALE GENOMIC DNA]</scope>
    <source>
        <strain evidence="6">CIP107547</strain>
    </source>
</reference>
<protein>
    <submittedName>
        <fullName evidence="6">Polysaccharide deacetylase family protein</fullName>
    </submittedName>
</protein>
<evidence type="ECO:0000256" key="3">
    <source>
        <dbReference type="SAM" id="MobiDB-lite"/>
    </source>
</evidence>
<feature type="region of interest" description="Disordered" evidence="3">
    <location>
        <begin position="35"/>
        <end position="59"/>
    </location>
</feature>
<keyword evidence="1" id="KW-0479">Metal-binding</keyword>
<dbReference type="Gene3D" id="3.20.20.370">
    <property type="entry name" value="Glycoside hydrolase/deacetylase"/>
    <property type="match status" value="1"/>
</dbReference>
<dbReference type="GO" id="GO:0016810">
    <property type="term" value="F:hydrolase activity, acting on carbon-nitrogen (but not peptide) bonds"/>
    <property type="evidence" value="ECO:0007669"/>
    <property type="project" value="InterPro"/>
</dbReference>
<dbReference type="PROSITE" id="PS51257">
    <property type="entry name" value="PROKAR_LIPOPROTEIN"/>
    <property type="match status" value="1"/>
</dbReference>
<dbReference type="SUPFAM" id="SSF88713">
    <property type="entry name" value="Glycoside hydrolase/deacetylase"/>
    <property type="match status" value="1"/>
</dbReference>
<feature type="signal peptide" evidence="4">
    <location>
        <begin position="1"/>
        <end position="31"/>
    </location>
</feature>
<feature type="domain" description="NodB homology" evidence="5">
    <location>
        <begin position="278"/>
        <end position="450"/>
    </location>
</feature>
<dbReference type="EMBL" id="CADDAV010000001">
    <property type="protein sequence ID" value="CAB0582485.1"/>
    <property type="molecule type" value="Genomic_DNA"/>
</dbReference>
<proteinExistence type="predicted"/>
<dbReference type="CDD" id="cd10917">
    <property type="entry name" value="CE4_NodB_like_6s_7s"/>
    <property type="match status" value="1"/>
</dbReference>
<dbReference type="Pfam" id="PF01522">
    <property type="entry name" value="Polysacc_deac_1"/>
    <property type="match status" value="1"/>
</dbReference>
<accession>A0A811G227</accession>
<comment type="caution">
    <text evidence="6">The sequence shown here is derived from an EMBL/GenBank/DDBJ whole genome shotgun (WGS) entry which is preliminary data.</text>
</comment>
<evidence type="ECO:0000313" key="7">
    <source>
        <dbReference type="Proteomes" id="UP000480222"/>
    </source>
</evidence>